<feature type="site" description="Lowers pKa of active site Tyr" evidence="4">
    <location>
        <position position="85"/>
    </location>
</feature>
<dbReference type="Gene3D" id="3.20.20.100">
    <property type="entry name" value="NADP-dependent oxidoreductase domain"/>
    <property type="match status" value="1"/>
</dbReference>
<keyword evidence="1" id="KW-0560">Oxidoreductase</keyword>
<dbReference type="CDD" id="cd19124">
    <property type="entry name" value="AKR_AKR4A_4B"/>
    <property type="match status" value="1"/>
</dbReference>
<accession>A0A9Q0KLU6</accession>
<dbReference type="PANTHER" id="PTHR11732">
    <property type="entry name" value="ALDO/KETO REDUCTASE"/>
    <property type="match status" value="1"/>
</dbReference>
<keyword evidence="7" id="KW-1185">Reference proteome</keyword>
<dbReference type="Proteomes" id="UP001141806">
    <property type="component" value="Unassembled WGS sequence"/>
</dbReference>
<dbReference type="PROSITE" id="PS00798">
    <property type="entry name" value="ALDOKETO_REDUCTASE_1"/>
    <property type="match status" value="1"/>
</dbReference>
<dbReference type="EMBL" id="JAMYWD010000004">
    <property type="protein sequence ID" value="KAJ4972998.1"/>
    <property type="molecule type" value="Genomic_DNA"/>
</dbReference>
<evidence type="ECO:0000256" key="1">
    <source>
        <dbReference type="ARBA" id="ARBA00023002"/>
    </source>
</evidence>
<evidence type="ECO:0000313" key="7">
    <source>
        <dbReference type="Proteomes" id="UP001141806"/>
    </source>
</evidence>
<dbReference type="Pfam" id="PF00248">
    <property type="entry name" value="Aldo_ket_red"/>
    <property type="match status" value="1"/>
</dbReference>
<dbReference type="InterPro" id="IPR020471">
    <property type="entry name" value="AKR"/>
</dbReference>
<evidence type="ECO:0000313" key="6">
    <source>
        <dbReference type="EMBL" id="KAJ4972998.1"/>
    </source>
</evidence>
<evidence type="ECO:0000256" key="2">
    <source>
        <dbReference type="PIRSR" id="PIRSR000097-1"/>
    </source>
</evidence>
<feature type="binding site" evidence="3">
    <location>
        <position position="118"/>
    </location>
    <ligand>
        <name>substrate</name>
    </ligand>
</feature>
<dbReference type="PIRSF" id="PIRSF000097">
    <property type="entry name" value="AKR"/>
    <property type="match status" value="1"/>
</dbReference>
<proteinExistence type="predicted"/>
<name>A0A9Q0KLU6_9MAGN</name>
<dbReference type="InterPro" id="IPR018170">
    <property type="entry name" value="Aldo/ket_reductase_CS"/>
</dbReference>
<dbReference type="InterPro" id="IPR044497">
    <property type="entry name" value="AKR4A/B"/>
</dbReference>
<dbReference type="SUPFAM" id="SSF51430">
    <property type="entry name" value="NAD(P)-linked oxidoreductase"/>
    <property type="match status" value="1"/>
</dbReference>
<dbReference type="GO" id="GO:0016616">
    <property type="term" value="F:oxidoreductase activity, acting on the CH-OH group of donors, NAD or NADP as acceptor"/>
    <property type="evidence" value="ECO:0007669"/>
    <property type="project" value="InterPro"/>
</dbReference>
<dbReference type="OrthoDB" id="416253at2759"/>
<evidence type="ECO:0000256" key="3">
    <source>
        <dbReference type="PIRSR" id="PIRSR000097-2"/>
    </source>
</evidence>
<feature type="domain" description="NADP-dependent oxidoreductase" evidence="5">
    <location>
        <begin position="19"/>
        <end position="290"/>
    </location>
</feature>
<protein>
    <recommendedName>
        <fullName evidence="5">NADP-dependent oxidoreductase domain-containing protein</fullName>
    </recommendedName>
</protein>
<dbReference type="InterPro" id="IPR023210">
    <property type="entry name" value="NADP_OxRdtase_dom"/>
</dbReference>
<dbReference type="GO" id="GO:0044550">
    <property type="term" value="P:secondary metabolite biosynthetic process"/>
    <property type="evidence" value="ECO:0007669"/>
    <property type="project" value="UniProtKB-ARBA"/>
</dbReference>
<reference evidence="6" key="1">
    <citation type="journal article" date="2023" name="Plant J.">
        <title>The genome of the king protea, Protea cynaroides.</title>
        <authorList>
            <person name="Chang J."/>
            <person name="Duong T.A."/>
            <person name="Schoeman C."/>
            <person name="Ma X."/>
            <person name="Roodt D."/>
            <person name="Barker N."/>
            <person name="Li Z."/>
            <person name="Van de Peer Y."/>
            <person name="Mizrachi E."/>
        </authorList>
    </citation>
    <scope>NUCLEOTIDE SEQUENCE</scope>
    <source>
        <tissue evidence="6">Young leaves</tissue>
    </source>
</reference>
<comment type="caution">
    <text evidence="6">The sequence shown here is derived from an EMBL/GenBank/DDBJ whole genome shotgun (WGS) entry which is preliminary data.</text>
</comment>
<dbReference type="PROSITE" id="PS00063">
    <property type="entry name" value="ALDOKETO_REDUCTASE_3"/>
    <property type="match status" value="1"/>
</dbReference>
<dbReference type="InterPro" id="IPR036812">
    <property type="entry name" value="NAD(P)_OxRdtase_dom_sf"/>
</dbReference>
<dbReference type="AlphaFoldDB" id="A0A9Q0KLU6"/>
<dbReference type="PRINTS" id="PR00069">
    <property type="entry name" value="ALDKETRDTASE"/>
</dbReference>
<organism evidence="6 7">
    <name type="scientific">Protea cynaroides</name>
    <dbReference type="NCBI Taxonomy" id="273540"/>
    <lineage>
        <taxon>Eukaryota</taxon>
        <taxon>Viridiplantae</taxon>
        <taxon>Streptophyta</taxon>
        <taxon>Embryophyta</taxon>
        <taxon>Tracheophyta</taxon>
        <taxon>Spermatophyta</taxon>
        <taxon>Magnoliopsida</taxon>
        <taxon>Proteales</taxon>
        <taxon>Proteaceae</taxon>
        <taxon>Protea</taxon>
    </lineage>
</organism>
<feature type="active site" description="Proton donor" evidence="2">
    <location>
        <position position="55"/>
    </location>
</feature>
<evidence type="ECO:0000256" key="4">
    <source>
        <dbReference type="PIRSR" id="PIRSR000097-3"/>
    </source>
</evidence>
<evidence type="ECO:0000259" key="5">
    <source>
        <dbReference type="Pfam" id="PF00248"/>
    </source>
</evidence>
<dbReference type="FunFam" id="3.20.20.100:FF:000014">
    <property type="entry name" value="NAD(P)-linked oxidoreductase superfamily protein"/>
    <property type="match status" value="1"/>
</dbReference>
<dbReference type="PROSITE" id="PS00062">
    <property type="entry name" value="ALDOKETO_REDUCTASE_2"/>
    <property type="match status" value="1"/>
</dbReference>
<gene>
    <name evidence="6" type="ORF">NE237_006172</name>
</gene>
<sequence>MGREIPVSVLNSGHSMPVIGLGTATMPLPSPDQLISAFMDAIEVGYRHFDTASVYITEAPLGQAIAQALHQGLIKNRDEVFVTSKLWCSDAHYDLVLPALKETLKKLGLDYVDLYLIHWPVRMKPGTSISFTKEDLLPFDITETWEAMEECSRLGLTKSIGVSNFSSKKLSQLLAHATIPPAVNQVELNAAWRQRKLRDFCNENGIKVAACSPLGANGAFWGSFAVMKSPILKDIAMAKGKSIAQIALRWIYQVGGIPIVKSFNKERMKENLEIFDWKLSNEELDQINQIPECKGESGEAFVTPEGPSYKSIEELWDGEISKIKLPPVWNSPE</sequence>